<comment type="caution">
    <text evidence="2">The sequence shown here is derived from an EMBL/GenBank/DDBJ whole genome shotgun (WGS) entry which is preliminary data.</text>
</comment>
<evidence type="ECO:0000313" key="3">
    <source>
        <dbReference type="Proteomes" id="UP000597459"/>
    </source>
</evidence>
<feature type="transmembrane region" description="Helical" evidence="1">
    <location>
        <begin position="312"/>
        <end position="330"/>
    </location>
</feature>
<feature type="transmembrane region" description="Helical" evidence="1">
    <location>
        <begin position="373"/>
        <end position="395"/>
    </location>
</feature>
<feature type="transmembrane region" description="Helical" evidence="1">
    <location>
        <begin position="342"/>
        <end position="361"/>
    </location>
</feature>
<evidence type="ECO:0000256" key="1">
    <source>
        <dbReference type="SAM" id="Phobius"/>
    </source>
</evidence>
<feature type="transmembrane region" description="Helical" evidence="1">
    <location>
        <begin position="202"/>
        <end position="225"/>
    </location>
</feature>
<keyword evidence="1" id="KW-0472">Membrane</keyword>
<dbReference type="Proteomes" id="UP000597459">
    <property type="component" value="Unassembled WGS sequence"/>
</dbReference>
<keyword evidence="1" id="KW-0812">Transmembrane</keyword>
<name>A0A967BB26_9PROT</name>
<sequence>MTTSVIQTGFLPGAAQRVHARAGVGVWLVVLSAMFNLIMCFINTHGWLRVNATQLAVIELLIMMVGMLAVRRAVNARVVIITALVIGYMVGAKLINPGLSFKFVHDLAIIWIFFELGKMGGMEQAQIALRYMVFLILACALVEFLFPVQYGQQFNIWQYYVQKGGLSADTVNYSNTTSFVSGSRSGSNARTYFPSIFGGRRIASIFLEPVSIGNVAGIIFCWCLATSRNYKNEREIGLYLAVAAFIVLGDSRFATMFCLVVTLVRFSPFRESAIITFLMPFFVMIALTLMGSLHEIPGWLPRITHDDFSGRLLFSGQLLDYWGLSHWFALSPSPVYTADTGYAYVSNSVGLIFASVLWFLFSFSRSHSNAQRLMRTCLAVYFVTSLSIGAGIFTIKTASLLWFLYGATASEMENRRVKN</sequence>
<feature type="transmembrane region" description="Helical" evidence="1">
    <location>
        <begin position="129"/>
        <end position="150"/>
    </location>
</feature>
<feature type="transmembrane region" description="Helical" evidence="1">
    <location>
        <begin position="237"/>
        <end position="266"/>
    </location>
</feature>
<proteinExistence type="predicted"/>
<keyword evidence="1" id="KW-1133">Transmembrane helix</keyword>
<feature type="transmembrane region" description="Helical" evidence="1">
    <location>
        <begin position="52"/>
        <end position="70"/>
    </location>
</feature>
<dbReference type="AlphaFoldDB" id="A0A967BB26"/>
<organism evidence="2 3">
    <name type="scientific">Acetobacter estunensis</name>
    <dbReference type="NCBI Taxonomy" id="104097"/>
    <lineage>
        <taxon>Bacteria</taxon>
        <taxon>Pseudomonadati</taxon>
        <taxon>Pseudomonadota</taxon>
        <taxon>Alphaproteobacteria</taxon>
        <taxon>Acetobacterales</taxon>
        <taxon>Acetobacteraceae</taxon>
        <taxon>Acetobacter</taxon>
    </lineage>
</organism>
<accession>A0A967BB26</accession>
<protein>
    <submittedName>
        <fullName evidence="2">Polysaccharide polymerase</fullName>
    </submittedName>
</protein>
<reference evidence="2" key="1">
    <citation type="submission" date="2019-11" db="EMBL/GenBank/DDBJ databases">
        <title>Description of new Acetobacter species.</title>
        <authorList>
            <person name="Cleenwerck I."/>
            <person name="Sombolestani A.S."/>
        </authorList>
    </citation>
    <scope>NUCLEOTIDE SEQUENCE</scope>
    <source>
        <strain evidence="2">LMG 1626</strain>
    </source>
</reference>
<keyword evidence="3" id="KW-1185">Reference proteome</keyword>
<feature type="transmembrane region" description="Helical" evidence="1">
    <location>
        <begin position="24"/>
        <end position="46"/>
    </location>
</feature>
<evidence type="ECO:0000313" key="2">
    <source>
        <dbReference type="EMBL" id="NHO53042.1"/>
    </source>
</evidence>
<dbReference type="EMBL" id="WOTH01000004">
    <property type="protein sequence ID" value="NHO53042.1"/>
    <property type="molecule type" value="Genomic_DNA"/>
</dbReference>
<gene>
    <name evidence="2" type="ORF">GOB87_03570</name>
</gene>
<dbReference type="RefSeq" id="WP_166313179.1">
    <property type="nucleotide sequence ID" value="NZ_WOTH01000004.1"/>
</dbReference>
<feature type="transmembrane region" description="Helical" evidence="1">
    <location>
        <begin position="77"/>
        <end position="95"/>
    </location>
</feature>
<feature type="transmembrane region" description="Helical" evidence="1">
    <location>
        <begin position="272"/>
        <end position="291"/>
    </location>
</feature>